<name>A0AAD4P5E2_PERFH</name>
<sequence>MAVSRILSQSFPRASLHPPTALISHRHRSSKPRHAQLIELDLDAASPSQPDSSEPPTAEVVTLSMKKLEEAIHSIIVRRAAPDWLPFLPGYSYFVPPRAASTRNHPAGGMIEAIHRLTSYEATRNHRLHHQLLSEDEQMSLLSAKGWPSSTYFIEGTSPQHPIPVMELVDTSSSKDEQG</sequence>
<dbReference type="PANTHER" id="PTHR33972">
    <property type="entry name" value="EXPRESSED PROTEIN"/>
    <property type="match status" value="1"/>
</dbReference>
<evidence type="ECO:0000313" key="2">
    <source>
        <dbReference type="Proteomes" id="UP001190926"/>
    </source>
</evidence>
<keyword evidence="2" id="KW-1185">Reference proteome</keyword>
<protein>
    <submittedName>
        <fullName evidence="1">Uncharacterized protein</fullName>
    </submittedName>
</protein>
<dbReference type="AlphaFoldDB" id="A0AAD4P5E2"/>
<reference evidence="1 2" key="1">
    <citation type="journal article" date="2021" name="Nat. Commun.">
        <title>Incipient diploidization of the medicinal plant Perilla within 10,000 years.</title>
        <authorList>
            <person name="Zhang Y."/>
            <person name="Shen Q."/>
            <person name="Leng L."/>
            <person name="Zhang D."/>
            <person name="Chen S."/>
            <person name="Shi Y."/>
            <person name="Ning Z."/>
            <person name="Chen S."/>
        </authorList>
    </citation>
    <scope>NUCLEOTIDE SEQUENCE [LARGE SCALE GENOMIC DNA]</scope>
    <source>
        <strain evidence="2">cv. PC099</strain>
    </source>
</reference>
<dbReference type="EMBL" id="SDAM02000166">
    <property type="protein sequence ID" value="KAH6826585.1"/>
    <property type="molecule type" value="Genomic_DNA"/>
</dbReference>
<organism evidence="1 2">
    <name type="scientific">Perilla frutescens var. hirtella</name>
    <name type="common">Perilla citriodora</name>
    <name type="synonym">Perilla setoyensis</name>
    <dbReference type="NCBI Taxonomy" id="608512"/>
    <lineage>
        <taxon>Eukaryota</taxon>
        <taxon>Viridiplantae</taxon>
        <taxon>Streptophyta</taxon>
        <taxon>Embryophyta</taxon>
        <taxon>Tracheophyta</taxon>
        <taxon>Spermatophyta</taxon>
        <taxon>Magnoliopsida</taxon>
        <taxon>eudicotyledons</taxon>
        <taxon>Gunneridae</taxon>
        <taxon>Pentapetalae</taxon>
        <taxon>asterids</taxon>
        <taxon>lamiids</taxon>
        <taxon>Lamiales</taxon>
        <taxon>Lamiaceae</taxon>
        <taxon>Nepetoideae</taxon>
        <taxon>Elsholtzieae</taxon>
        <taxon>Perilla</taxon>
    </lineage>
</organism>
<dbReference type="Proteomes" id="UP001190926">
    <property type="component" value="Unassembled WGS sequence"/>
</dbReference>
<gene>
    <name evidence="1" type="ORF">C2S53_020797</name>
</gene>
<dbReference type="PANTHER" id="PTHR33972:SF26">
    <property type="match status" value="1"/>
</dbReference>
<proteinExistence type="predicted"/>
<comment type="caution">
    <text evidence="1">The sequence shown here is derived from an EMBL/GenBank/DDBJ whole genome shotgun (WGS) entry which is preliminary data.</text>
</comment>
<accession>A0AAD4P5E2</accession>
<evidence type="ECO:0000313" key="1">
    <source>
        <dbReference type="EMBL" id="KAH6826585.1"/>
    </source>
</evidence>